<keyword evidence="3" id="KW-1185">Reference proteome</keyword>
<evidence type="ECO:0000256" key="1">
    <source>
        <dbReference type="SAM" id="MobiDB-lite"/>
    </source>
</evidence>
<proteinExistence type="predicted"/>
<evidence type="ECO:0000313" key="2">
    <source>
        <dbReference type="EMBL" id="KAI0292979.1"/>
    </source>
</evidence>
<organism evidence="2 3">
    <name type="scientific">Multifurca ochricompacta</name>
    <dbReference type="NCBI Taxonomy" id="376703"/>
    <lineage>
        <taxon>Eukaryota</taxon>
        <taxon>Fungi</taxon>
        <taxon>Dikarya</taxon>
        <taxon>Basidiomycota</taxon>
        <taxon>Agaricomycotina</taxon>
        <taxon>Agaricomycetes</taxon>
        <taxon>Russulales</taxon>
        <taxon>Russulaceae</taxon>
        <taxon>Multifurca</taxon>
    </lineage>
</organism>
<feature type="compositionally biased region" description="Basic residues" evidence="1">
    <location>
        <begin position="193"/>
        <end position="202"/>
    </location>
</feature>
<gene>
    <name evidence="2" type="ORF">B0F90DRAFT_193145</name>
</gene>
<feature type="region of interest" description="Disordered" evidence="1">
    <location>
        <begin position="185"/>
        <end position="256"/>
    </location>
</feature>
<protein>
    <submittedName>
        <fullName evidence="2">Uncharacterized protein</fullName>
    </submittedName>
</protein>
<reference evidence="2" key="1">
    <citation type="journal article" date="2022" name="New Phytol.">
        <title>Evolutionary transition to the ectomycorrhizal habit in the genomes of a hyperdiverse lineage of mushroom-forming fungi.</title>
        <authorList>
            <person name="Looney B."/>
            <person name="Miyauchi S."/>
            <person name="Morin E."/>
            <person name="Drula E."/>
            <person name="Courty P.E."/>
            <person name="Kohler A."/>
            <person name="Kuo A."/>
            <person name="LaButti K."/>
            <person name="Pangilinan J."/>
            <person name="Lipzen A."/>
            <person name="Riley R."/>
            <person name="Andreopoulos W."/>
            <person name="He G."/>
            <person name="Johnson J."/>
            <person name="Nolan M."/>
            <person name="Tritt A."/>
            <person name="Barry K.W."/>
            <person name="Grigoriev I.V."/>
            <person name="Nagy L.G."/>
            <person name="Hibbett D."/>
            <person name="Henrissat B."/>
            <person name="Matheny P.B."/>
            <person name="Labbe J."/>
            <person name="Martin F.M."/>
        </authorList>
    </citation>
    <scope>NUCLEOTIDE SEQUENCE</scope>
    <source>
        <strain evidence="2">BPL690</strain>
    </source>
</reference>
<dbReference type="Proteomes" id="UP001203297">
    <property type="component" value="Unassembled WGS sequence"/>
</dbReference>
<accession>A0AAD4LW83</accession>
<comment type="caution">
    <text evidence="2">The sequence shown here is derived from an EMBL/GenBank/DDBJ whole genome shotgun (WGS) entry which is preliminary data.</text>
</comment>
<sequence>MLSSPLAFEPPAWGRLVRGLLAAIIKGALRSPNLRSLLSHSEAELTDSVSFRRDLPNPQTPHQHITIMLQQLLALFHVSNRDDPTDYSTLIDESLRTHATSAKGFFRTLLILTSLHFPMTRQHVNFVRRSKSKFLPHAPSSRQISGMPWNNRYVTRFPWKSRNGASNTAPSVMLALKLKSTRSRCRLSLTRTRTVRLGRRNTRTVQRGGPPSPTRSSSRASSHSTAQPYPSRSASCAPRGPEKRRHAGSSGVTSQSEELAMELVMCTARLKAVSRLFLSRKKPGRHRP</sequence>
<name>A0AAD4LW83_9AGAM</name>
<feature type="compositionally biased region" description="Low complexity" evidence="1">
    <location>
        <begin position="214"/>
        <end position="226"/>
    </location>
</feature>
<evidence type="ECO:0000313" key="3">
    <source>
        <dbReference type="Proteomes" id="UP001203297"/>
    </source>
</evidence>
<dbReference type="EMBL" id="WTXG01000107">
    <property type="protein sequence ID" value="KAI0292979.1"/>
    <property type="molecule type" value="Genomic_DNA"/>
</dbReference>
<dbReference type="AlphaFoldDB" id="A0AAD4LW83"/>